<dbReference type="Pfam" id="PF09861">
    <property type="entry name" value="Lar_N"/>
    <property type="match status" value="1"/>
</dbReference>
<dbReference type="AlphaFoldDB" id="X1DKR3"/>
<comment type="caution">
    <text evidence="2">The sequence shown here is derived from an EMBL/GenBank/DDBJ whole genome shotgun (WGS) entry which is preliminary data.</text>
</comment>
<dbReference type="PANTHER" id="PTHR33171:SF17">
    <property type="entry name" value="LARA-LIKE N-TERMINAL DOMAIN-CONTAINING PROTEIN"/>
    <property type="match status" value="1"/>
</dbReference>
<protein>
    <recommendedName>
        <fullName evidence="1">LarA-like N-terminal domain-containing protein</fullName>
    </recommendedName>
</protein>
<accession>X1DKR3</accession>
<feature type="domain" description="LarA-like N-terminal" evidence="1">
    <location>
        <begin position="5"/>
        <end position="115"/>
    </location>
</feature>
<organism evidence="2">
    <name type="scientific">marine sediment metagenome</name>
    <dbReference type="NCBI Taxonomy" id="412755"/>
    <lineage>
        <taxon>unclassified sequences</taxon>
        <taxon>metagenomes</taxon>
        <taxon>ecological metagenomes</taxon>
    </lineage>
</organism>
<evidence type="ECO:0000313" key="2">
    <source>
        <dbReference type="EMBL" id="GAH20807.1"/>
    </source>
</evidence>
<feature type="non-terminal residue" evidence="2">
    <location>
        <position position="116"/>
    </location>
</feature>
<gene>
    <name evidence="2" type="ORF">S03H2_04504</name>
</gene>
<dbReference type="GO" id="GO:0050043">
    <property type="term" value="F:lactate racemase activity"/>
    <property type="evidence" value="ECO:0007669"/>
    <property type="project" value="InterPro"/>
</dbReference>
<proteinExistence type="predicted"/>
<dbReference type="Gene3D" id="3.40.50.11440">
    <property type="match status" value="1"/>
</dbReference>
<name>X1DKR3_9ZZZZ</name>
<dbReference type="InterPro" id="IPR048068">
    <property type="entry name" value="LarA-like"/>
</dbReference>
<sequence length="116" mass="13448">MKLKYGKEEIRLPIEDKNIIKILNLEKQEVLSNPENKLRELLKNPIGCPSLRELIFQKKASKILIIVNDVTRPTPYEIILPSLLDELHHIGIKKENIIFMVATGIHRSNSQEEIKE</sequence>
<evidence type="ECO:0000259" key="1">
    <source>
        <dbReference type="Pfam" id="PF09861"/>
    </source>
</evidence>
<reference evidence="2" key="1">
    <citation type="journal article" date="2014" name="Front. Microbiol.">
        <title>High frequency of phylogenetically diverse reductive dehalogenase-homologous genes in deep subseafloor sedimentary metagenomes.</title>
        <authorList>
            <person name="Kawai M."/>
            <person name="Futagami T."/>
            <person name="Toyoda A."/>
            <person name="Takaki Y."/>
            <person name="Nishi S."/>
            <person name="Hori S."/>
            <person name="Arai W."/>
            <person name="Tsubouchi T."/>
            <person name="Morono Y."/>
            <person name="Uchiyama I."/>
            <person name="Ito T."/>
            <person name="Fujiyama A."/>
            <person name="Inagaki F."/>
            <person name="Takami H."/>
        </authorList>
    </citation>
    <scope>NUCLEOTIDE SEQUENCE</scope>
    <source>
        <strain evidence="2">Expedition CK06-06</strain>
    </source>
</reference>
<dbReference type="InterPro" id="IPR018657">
    <property type="entry name" value="LarA-like_N"/>
</dbReference>
<dbReference type="PANTHER" id="PTHR33171">
    <property type="entry name" value="LAR_N DOMAIN-CONTAINING PROTEIN"/>
    <property type="match status" value="1"/>
</dbReference>
<dbReference type="EMBL" id="BARU01001792">
    <property type="protein sequence ID" value="GAH20807.1"/>
    <property type="molecule type" value="Genomic_DNA"/>
</dbReference>